<comment type="function">
    <text evidence="2">Pyridoxal 5'-phosphate (PLP)-binding protein, which is involved in PLP homeostasis.</text>
</comment>
<dbReference type="PANTHER" id="PTHR10146">
    <property type="entry name" value="PROLINE SYNTHETASE CO-TRANSCRIBED BACTERIAL HOMOLOG PROTEIN"/>
    <property type="match status" value="1"/>
</dbReference>
<evidence type="ECO:0000256" key="2">
    <source>
        <dbReference type="HAMAP-Rule" id="MF_02087"/>
    </source>
</evidence>
<gene>
    <name evidence="5" type="ORF">GCM10023215_14110</name>
</gene>
<dbReference type="PANTHER" id="PTHR10146:SF14">
    <property type="entry name" value="PYRIDOXAL PHOSPHATE HOMEOSTASIS PROTEIN"/>
    <property type="match status" value="1"/>
</dbReference>
<dbReference type="Proteomes" id="UP001500325">
    <property type="component" value="Unassembled WGS sequence"/>
</dbReference>
<dbReference type="CDD" id="cd00635">
    <property type="entry name" value="PLPDE_III_YBL036c_like"/>
    <property type="match status" value="1"/>
</dbReference>
<keyword evidence="1 2" id="KW-0663">Pyridoxal phosphate</keyword>
<dbReference type="Pfam" id="PF01168">
    <property type="entry name" value="Ala_racemase_N"/>
    <property type="match status" value="1"/>
</dbReference>
<evidence type="ECO:0000313" key="5">
    <source>
        <dbReference type="EMBL" id="GAA4681519.1"/>
    </source>
</evidence>
<evidence type="ECO:0000256" key="1">
    <source>
        <dbReference type="ARBA" id="ARBA00022898"/>
    </source>
</evidence>
<dbReference type="PIRSF" id="PIRSF004848">
    <property type="entry name" value="YBL036c_PLPDEIII"/>
    <property type="match status" value="1"/>
</dbReference>
<dbReference type="NCBIfam" id="TIGR00044">
    <property type="entry name" value="YggS family pyridoxal phosphate-dependent enzyme"/>
    <property type="match status" value="1"/>
</dbReference>
<keyword evidence="6" id="KW-1185">Reference proteome</keyword>
<dbReference type="InterPro" id="IPR011078">
    <property type="entry name" value="PyrdxlP_homeostasis"/>
</dbReference>
<feature type="domain" description="Alanine racemase N-terminal" evidence="4">
    <location>
        <begin position="25"/>
        <end position="250"/>
    </location>
</feature>
<organism evidence="5 6">
    <name type="scientific">Pseudonocardia yuanmonensis</name>
    <dbReference type="NCBI Taxonomy" id="1095914"/>
    <lineage>
        <taxon>Bacteria</taxon>
        <taxon>Bacillati</taxon>
        <taxon>Actinomycetota</taxon>
        <taxon>Actinomycetes</taxon>
        <taxon>Pseudonocardiales</taxon>
        <taxon>Pseudonocardiaceae</taxon>
        <taxon>Pseudonocardia</taxon>
    </lineage>
</organism>
<dbReference type="InterPro" id="IPR029066">
    <property type="entry name" value="PLP-binding_barrel"/>
</dbReference>
<feature type="modified residue" description="N6-(pyridoxal phosphate)lysine" evidence="2">
    <location>
        <position position="53"/>
    </location>
</feature>
<dbReference type="HAMAP" id="MF_02087">
    <property type="entry name" value="PLP_homeostasis"/>
    <property type="match status" value="1"/>
</dbReference>
<dbReference type="PROSITE" id="PS01211">
    <property type="entry name" value="UPF0001"/>
    <property type="match status" value="1"/>
</dbReference>
<dbReference type="SUPFAM" id="SSF51419">
    <property type="entry name" value="PLP-binding barrel"/>
    <property type="match status" value="1"/>
</dbReference>
<comment type="caution">
    <text evidence="5">The sequence shown here is derived from an EMBL/GenBank/DDBJ whole genome shotgun (WGS) entry which is preliminary data.</text>
</comment>
<dbReference type="InterPro" id="IPR001608">
    <property type="entry name" value="Ala_racemase_N"/>
</dbReference>
<comment type="similarity">
    <text evidence="2 3">Belongs to the pyridoxal phosphate-binding protein YggS/PROSC family.</text>
</comment>
<protein>
    <recommendedName>
        <fullName evidence="2">Pyridoxal phosphate homeostasis protein</fullName>
        <shortName evidence="2">PLP homeostasis protein</shortName>
    </recommendedName>
</protein>
<evidence type="ECO:0000256" key="3">
    <source>
        <dbReference type="RuleBase" id="RU004514"/>
    </source>
</evidence>
<reference evidence="6" key="1">
    <citation type="journal article" date="2019" name="Int. J. Syst. Evol. Microbiol.">
        <title>The Global Catalogue of Microorganisms (GCM) 10K type strain sequencing project: providing services to taxonomists for standard genome sequencing and annotation.</title>
        <authorList>
            <consortium name="The Broad Institute Genomics Platform"/>
            <consortium name="The Broad Institute Genome Sequencing Center for Infectious Disease"/>
            <person name="Wu L."/>
            <person name="Ma J."/>
        </authorList>
    </citation>
    <scope>NUCLEOTIDE SEQUENCE [LARGE SCALE GENOMIC DNA]</scope>
    <source>
        <strain evidence="6">JCM 18055</strain>
    </source>
</reference>
<proteinExistence type="inferred from homology"/>
<accession>A0ABP8W4X2</accession>
<dbReference type="Gene3D" id="3.20.20.10">
    <property type="entry name" value="Alanine racemase"/>
    <property type="match status" value="1"/>
</dbReference>
<evidence type="ECO:0000313" key="6">
    <source>
        <dbReference type="Proteomes" id="UP001500325"/>
    </source>
</evidence>
<dbReference type="EMBL" id="BAABIC010000004">
    <property type="protein sequence ID" value="GAA4681519.1"/>
    <property type="molecule type" value="Genomic_DNA"/>
</dbReference>
<sequence length="255" mass="26892">MTFRRVRRVTQEASPDRRAELERRLAEVRARIAKACAAAGRDPDEVELLAVTKTIPAADVAALVDLGLVAFGENRAQEAAAKVGELRALRPDAPVRWHFVGGLQRNKARLVVPWVTRVESVDSPRLAAALDRAVLRALDEGTRTEPLPVLVQYSVDGDPDRGGVPDEGLLALADQVAGAPGLVLEGLMSVAPLGADVEESFAAIEAAGRRVRSSHPGATVLSAGMSGDLEVAIRHGSTVARVGTALVGDRTLTSP</sequence>
<name>A0ABP8W4X2_9PSEU</name>
<evidence type="ECO:0000259" key="4">
    <source>
        <dbReference type="Pfam" id="PF01168"/>
    </source>
</evidence>